<dbReference type="AlphaFoldDB" id="A0A386ZBC7"/>
<evidence type="ECO:0000313" key="4">
    <source>
        <dbReference type="Proteomes" id="UP000267164"/>
    </source>
</evidence>
<feature type="region of interest" description="Disordered" evidence="1">
    <location>
        <begin position="115"/>
        <end position="139"/>
    </location>
</feature>
<dbReference type="Pfam" id="PF01814">
    <property type="entry name" value="Hemerythrin"/>
    <property type="match status" value="1"/>
</dbReference>
<accession>A0A386ZBC7</accession>
<dbReference type="InterPro" id="IPR012312">
    <property type="entry name" value="Hemerythrin-like"/>
</dbReference>
<dbReference type="KEGG" id="nyu:D7D52_14015"/>
<evidence type="ECO:0000256" key="1">
    <source>
        <dbReference type="SAM" id="MobiDB-lite"/>
    </source>
</evidence>
<feature type="domain" description="Hemerythrin-like" evidence="2">
    <location>
        <begin position="23"/>
        <end position="109"/>
    </location>
</feature>
<evidence type="ECO:0000259" key="2">
    <source>
        <dbReference type="Pfam" id="PF01814"/>
    </source>
</evidence>
<dbReference type="Proteomes" id="UP000267164">
    <property type="component" value="Chromosome"/>
</dbReference>
<sequence length="139" mass="14744">MADTGNPGQFGNSGSDPEGIADALELLLRQHELIKALFAETLDATDPDERAAKFRTLRRLLAVHETAEEELIHPRARLEIADGVTVVAARLEEERQAKEQLAELESVAPIRDSPGAVVSVTGGAASTSSSTRSGESARG</sequence>
<dbReference type="OrthoDB" id="3212362at2"/>
<name>A0A386ZBC7_9NOCA</name>
<keyword evidence="4" id="KW-1185">Reference proteome</keyword>
<dbReference type="EMBL" id="CP032568">
    <property type="protein sequence ID" value="AYF74796.1"/>
    <property type="molecule type" value="Genomic_DNA"/>
</dbReference>
<gene>
    <name evidence="3" type="ORF">D7D52_14015</name>
</gene>
<evidence type="ECO:0000313" key="3">
    <source>
        <dbReference type="EMBL" id="AYF74796.1"/>
    </source>
</evidence>
<organism evidence="3 4">
    <name type="scientific">Nocardia yunnanensis</name>
    <dbReference type="NCBI Taxonomy" id="2382165"/>
    <lineage>
        <taxon>Bacteria</taxon>
        <taxon>Bacillati</taxon>
        <taxon>Actinomycetota</taxon>
        <taxon>Actinomycetes</taxon>
        <taxon>Mycobacteriales</taxon>
        <taxon>Nocardiaceae</taxon>
        <taxon>Nocardia</taxon>
    </lineage>
</organism>
<reference evidence="3 4" key="1">
    <citation type="submission" date="2018-09" db="EMBL/GenBank/DDBJ databases">
        <title>Nocardia yunnanensis sp. nov., an actinomycete isolated from a soil sample.</title>
        <authorList>
            <person name="Zhang J."/>
        </authorList>
    </citation>
    <scope>NUCLEOTIDE SEQUENCE [LARGE SCALE GENOMIC DNA]</scope>
    <source>
        <strain evidence="3 4">CFHS0054</strain>
    </source>
</reference>
<proteinExistence type="predicted"/>
<protein>
    <recommendedName>
        <fullName evidence="2">Hemerythrin-like domain-containing protein</fullName>
    </recommendedName>
</protein>
<dbReference type="RefSeq" id="WP_120736713.1">
    <property type="nucleotide sequence ID" value="NZ_CP032568.1"/>
</dbReference>